<keyword evidence="3" id="KW-1185">Reference proteome</keyword>
<evidence type="ECO:0000256" key="2">
    <source>
        <dbReference type="SAM" id="Phobius"/>
    </source>
</evidence>
<protein>
    <submittedName>
        <fullName evidence="4">Uncharacterized protein</fullName>
    </submittedName>
</protein>
<name>A0A915L2S5_ROMCU</name>
<evidence type="ECO:0000313" key="4">
    <source>
        <dbReference type="WBParaSite" id="nRc.2.0.1.t44792-RA"/>
    </source>
</evidence>
<dbReference type="AlphaFoldDB" id="A0A915L2S5"/>
<reference evidence="4" key="1">
    <citation type="submission" date="2022-11" db="UniProtKB">
        <authorList>
            <consortium name="WormBaseParasite"/>
        </authorList>
    </citation>
    <scope>IDENTIFICATION</scope>
</reference>
<keyword evidence="2" id="KW-0812">Transmembrane</keyword>
<keyword evidence="2" id="KW-1133">Transmembrane helix</keyword>
<sequence length="257" mass="27710">MKEKEKSAVDKKKNKNEINPSKDPAAAPTMTTEALKGKKSLAKLATTAGASAGGGGALNDVSQDTHSLRSKSMSADDVSPIYTYKRMIVEGIKWYDETTYTKPPLRKPRTPTSVMRAAPDIRRLKSKRAAEAAGTVGQGLTLTTVSGGPNTALFDGQKPDVYLLMHEVYGAKRPSNSPDASKLDAAAAADGIVIAFKNSCKRYGCKILIAFVTLLPILLLITLFVWYYFFTPRATSTDDSAATTTTNLNHTTNRTKT</sequence>
<evidence type="ECO:0000313" key="3">
    <source>
        <dbReference type="Proteomes" id="UP000887565"/>
    </source>
</evidence>
<feature type="compositionally biased region" description="Basic and acidic residues" evidence="1">
    <location>
        <begin position="1"/>
        <end position="11"/>
    </location>
</feature>
<keyword evidence="2" id="KW-0472">Membrane</keyword>
<feature type="transmembrane region" description="Helical" evidence="2">
    <location>
        <begin position="207"/>
        <end position="229"/>
    </location>
</feature>
<feature type="region of interest" description="Disordered" evidence="1">
    <location>
        <begin position="237"/>
        <end position="257"/>
    </location>
</feature>
<accession>A0A915L2S5</accession>
<feature type="region of interest" description="Disordered" evidence="1">
    <location>
        <begin position="1"/>
        <end position="32"/>
    </location>
</feature>
<organism evidence="3 4">
    <name type="scientific">Romanomermis culicivorax</name>
    <name type="common">Nematode worm</name>
    <dbReference type="NCBI Taxonomy" id="13658"/>
    <lineage>
        <taxon>Eukaryota</taxon>
        <taxon>Metazoa</taxon>
        <taxon>Ecdysozoa</taxon>
        <taxon>Nematoda</taxon>
        <taxon>Enoplea</taxon>
        <taxon>Dorylaimia</taxon>
        <taxon>Mermithida</taxon>
        <taxon>Mermithoidea</taxon>
        <taxon>Mermithidae</taxon>
        <taxon>Romanomermis</taxon>
    </lineage>
</organism>
<evidence type="ECO:0000256" key="1">
    <source>
        <dbReference type="SAM" id="MobiDB-lite"/>
    </source>
</evidence>
<dbReference type="Proteomes" id="UP000887565">
    <property type="component" value="Unplaced"/>
</dbReference>
<dbReference type="WBParaSite" id="nRc.2.0.1.t44792-RA">
    <property type="protein sequence ID" value="nRc.2.0.1.t44792-RA"/>
    <property type="gene ID" value="nRc.2.0.1.g44792"/>
</dbReference>
<proteinExistence type="predicted"/>